<dbReference type="InterPro" id="IPR000092">
    <property type="entry name" value="Polyprenyl_synt"/>
</dbReference>
<dbReference type="SUPFAM" id="SSF48576">
    <property type="entry name" value="Terpenoid synthases"/>
    <property type="match status" value="2"/>
</dbReference>
<keyword evidence="2" id="KW-0808">Transferase</keyword>
<dbReference type="EMBL" id="ML978422">
    <property type="protein sequence ID" value="KAF2022851.1"/>
    <property type="molecule type" value="Genomic_DNA"/>
</dbReference>
<evidence type="ECO:0000313" key="5">
    <source>
        <dbReference type="EMBL" id="KAF2022851.1"/>
    </source>
</evidence>
<evidence type="ECO:0000256" key="4">
    <source>
        <dbReference type="ARBA" id="ARBA00022842"/>
    </source>
</evidence>
<dbReference type="GO" id="GO:0046165">
    <property type="term" value="P:alcohol biosynthetic process"/>
    <property type="evidence" value="ECO:0007669"/>
    <property type="project" value="UniProtKB-ARBA"/>
</dbReference>
<protein>
    <recommendedName>
        <fullName evidence="1">geranylgeranyl diphosphate synthase</fullName>
        <ecNumber evidence="1">2.5.1.29</ecNumber>
    </recommendedName>
</protein>
<dbReference type="AlphaFoldDB" id="A0A9P4GX85"/>
<accession>A0A9P4GX85</accession>
<evidence type="ECO:0000256" key="2">
    <source>
        <dbReference type="ARBA" id="ARBA00022679"/>
    </source>
</evidence>
<dbReference type="GO" id="GO:0004311">
    <property type="term" value="F:geranylgeranyl diphosphate synthase activity"/>
    <property type="evidence" value="ECO:0007669"/>
    <property type="project" value="UniProtKB-EC"/>
</dbReference>
<keyword evidence="6" id="KW-1185">Reference proteome</keyword>
<keyword evidence="3" id="KW-0479">Metal-binding</keyword>
<organism evidence="5 6">
    <name type="scientific">Setomelanomma holmii</name>
    <dbReference type="NCBI Taxonomy" id="210430"/>
    <lineage>
        <taxon>Eukaryota</taxon>
        <taxon>Fungi</taxon>
        <taxon>Dikarya</taxon>
        <taxon>Ascomycota</taxon>
        <taxon>Pezizomycotina</taxon>
        <taxon>Dothideomycetes</taxon>
        <taxon>Pleosporomycetidae</taxon>
        <taxon>Pleosporales</taxon>
        <taxon>Pleosporineae</taxon>
        <taxon>Phaeosphaeriaceae</taxon>
        <taxon>Setomelanomma</taxon>
    </lineage>
</organism>
<dbReference type="Proteomes" id="UP000799777">
    <property type="component" value="Unassembled WGS sequence"/>
</dbReference>
<evidence type="ECO:0000313" key="6">
    <source>
        <dbReference type="Proteomes" id="UP000799777"/>
    </source>
</evidence>
<name>A0A9P4GX85_9PLEO</name>
<gene>
    <name evidence="5" type="ORF">EK21DRAFT_82190</name>
</gene>
<sequence length="701" mass="79302">MAVQAPDDHIQDYRPFIKHSIAVDLKVYEDDDYFCKFTPRIHRDAYLADEGSLQCQVDFLGSSKAKTVATTPDQEKGHTANSAIGSINPTAGNFTALCLCEALPERLALTSYIIEYAYIHDDEGLDVDQGITAGTKDCIRRRQLQAKMAVELLDIDMEQGTECLRLWKEMSDTFVQIRSMHFESLDEYLSFRVIDAGCSWTMSLLCFSMNFKLNEDESKSTLEATTAAYNAWVLVNDYFSWEKELKNHQNQSSKGEIASAVFQFAKWFSLSWPEAKAMLREKIIAYEEKYCRAKEALLTEVKLTARSMEWIDILDHVTAGNFVWSMTTARYDDKRPDAYPSLRASMSVVGADEFADALSKPISFTQVVMEEKFSETAYSPKPDTPSYHTSEDDEIITESREAILVASEPSYYLESLPSKGVRNSVIDGLEAWYRVPEQSLSTIQDIINKLHCASLMLDDIQDQSELRRGFPSTHVVFGVAQTINSANLLILKASKAAQSLSAAASKIFTKRVIENHIGQGMDLYWTQQTHSPTEEEYFIMVDGKTGGLFMLLADLMRSEATANKNVDLTQLMKGLGRFFQARDDYQNLQSAQYAQQKGFADDISEGKISLPVIYALNPDFDTGHSRNRLLSILQQRKAGNGVSLEVRKLALDEIKASGALQRTREVVIRLQEKLGEMMIECEQEMGSRNWILRLMQKRLKF</sequence>
<dbReference type="PANTHER" id="PTHR12001">
    <property type="entry name" value="GERANYLGERANYL PYROPHOSPHATE SYNTHASE"/>
    <property type="match status" value="1"/>
</dbReference>
<dbReference type="GO" id="GO:0008299">
    <property type="term" value="P:isoprenoid biosynthetic process"/>
    <property type="evidence" value="ECO:0007669"/>
    <property type="project" value="InterPro"/>
</dbReference>
<comment type="caution">
    <text evidence="5">The sequence shown here is derived from an EMBL/GenBank/DDBJ whole genome shotgun (WGS) entry which is preliminary data.</text>
</comment>
<dbReference type="GO" id="GO:0046872">
    <property type="term" value="F:metal ion binding"/>
    <property type="evidence" value="ECO:0007669"/>
    <property type="project" value="UniProtKB-KW"/>
</dbReference>
<dbReference type="InterPro" id="IPR008949">
    <property type="entry name" value="Isoprenoid_synthase_dom_sf"/>
</dbReference>
<dbReference type="Pfam" id="PF19086">
    <property type="entry name" value="Terpene_syn_C_2"/>
    <property type="match status" value="1"/>
</dbReference>
<dbReference type="OrthoDB" id="6921389at2759"/>
<dbReference type="Gene3D" id="1.10.600.10">
    <property type="entry name" value="Farnesyl Diphosphate Synthase"/>
    <property type="match status" value="2"/>
</dbReference>
<reference evidence="5" key="1">
    <citation type="journal article" date="2020" name="Stud. Mycol.">
        <title>101 Dothideomycetes genomes: a test case for predicting lifestyles and emergence of pathogens.</title>
        <authorList>
            <person name="Haridas S."/>
            <person name="Albert R."/>
            <person name="Binder M."/>
            <person name="Bloem J."/>
            <person name="Labutti K."/>
            <person name="Salamov A."/>
            <person name="Andreopoulos B."/>
            <person name="Baker S."/>
            <person name="Barry K."/>
            <person name="Bills G."/>
            <person name="Bluhm B."/>
            <person name="Cannon C."/>
            <person name="Castanera R."/>
            <person name="Culley D."/>
            <person name="Daum C."/>
            <person name="Ezra D."/>
            <person name="Gonzalez J."/>
            <person name="Henrissat B."/>
            <person name="Kuo A."/>
            <person name="Liang C."/>
            <person name="Lipzen A."/>
            <person name="Lutzoni F."/>
            <person name="Magnuson J."/>
            <person name="Mondo S."/>
            <person name="Nolan M."/>
            <person name="Ohm R."/>
            <person name="Pangilinan J."/>
            <person name="Park H.-J."/>
            <person name="Ramirez L."/>
            <person name="Alfaro M."/>
            <person name="Sun H."/>
            <person name="Tritt A."/>
            <person name="Yoshinaga Y."/>
            <person name="Zwiers L.-H."/>
            <person name="Turgeon B."/>
            <person name="Goodwin S."/>
            <person name="Spatafora J."/>
            <person name="Crous P."/>
            <person name="Grigoriev I."/>
        </authorList>
    </citation>
    <scope>NUCLEOTIDE SEQUENCE</scope>
    <source>
        <strain evidence="5">CBS 110217</strain>
    </source>
</reference>
<dbReference type="PANTHER" id="PTHR12001:SF72">
    <property type="entry name" value="THIJ_PFPI FAMILY PROTEIN (AFU_ORTHOLOGUE AFUA_3G01210)-RELATED"/>
    <property type="match status" value="1"/>
</dbReference>
<proteinExistence type="predicted"/>
<evidence type="ECO:0000256" key="1">
    <source>
        <dbReference type="ARBA" id="ARBA00012382"/>
    </source>
</evidence>
<dbReference type="Pfam" id="PF00348">
    <property type="entry name" value="polyprenyl_synt"/>
    <property type="match status" value="1"/>
</dbReference>
<dbReference type="InterPro" id="IPR033749">
    <property type="entry name" value="Polyprenyl_synt_CS"/>
</dbReference>
<dbReference type="PROSITE" id="PS00723">
    <property type="entry name" value="POLYPRENYL_SYNTHASE_1"/>
    <property type="match status" value="1"/>
</dbReference>
<dbReference type="EC" id="2.5.1.29" evidence="1"/>
<keyword evidence="4" id="KW-0460">Magnesium</keyword>
<dbReference type="SFLD" id="SFLDS00005">
    <property type="entry name" value="Isoprenoid_Synthase_Type_I"/>
    <property type="match status" value="1"/>
</dbReference>
<evidence type="ECO:0000256" key="3">
    <source>
        <dbReference type="ARBA" id="ARBA00022723"/>
    </source>
</evidence>
<dbReference type="GO" id="GO:0043386">
    <property type="term" value="P:mycotoxin biosynthetic process"/>
    <property type="evidence" value="ECO:0007669"/>
    <property type="project" value="UniProtKB-ARBA"/>
</dbReference>